<gene>
    <name evidence="2" type="ORF">MGYG_01830</name>
</gene>
<evidence type="ECO:0008006" key="4">
    <source>
        <dbReference type="Google" id="ProtNLM"/>
    </source>
</evidence>
<dbReference type="Pfam" id="PF06293">
    <property type="entry name" value="Kdo"/>
    <property type="match status" value="1"/>
</dbReference>
<feature type="compositionally biased region" description="Basic and acidic residues" evidence="1">
    <location>
        <begin position="11"/>
        <end position="50"/>
    </location>
</feature>
<dbReference type="eggNOG" id="ENOG502SJ0M">
    <property type="taxonomic scope" value="Eukaryota"/>
</dbReference>
<accession>E5R3W9</accession>
<organism evidence="3">
    <name type="scientific">Arthroderma gypseum (strain ATCC MYA-4604 / CBS 118893)</name>
    <name type="common">Microsporum gypseum</name>
    <dbReference type="NCBI Taxonomy" id="535722"/>
    <lineage>
        <taxon>Eukaryota</taxon>
        <taxon>Fungi</taxon>
        <taxon>Dikarya</taxon>
        <taxon>Ascomycota</taxon>
        <taxon>Pezizomycotina</taxon>
        <taxon>Eurotiomycetes</taxon>
        <taxon>Eurotiomycetidae</taxon>
        <taxon>Onygenales</taxon>
        <taxon>Arthrodermataceae</taxon>
        <taxon>Nannizzia</taxon>
    </lineage>
</organism>
<keyword evidence="3" id="KW-1185">Reference proteome</keyword>
<name>E5R3W9_ARTGP</name>
<evidence type="ECO:0000256" key="1">
    <source>
        <dbReference type="SAM" id="MobiDB-lite"/>
    </source>
</evidence>
<dbReference type="VEuPathDB" id="FungiDB:MGYG_01830"/>
<protein>
    <recommendedName>
        <fullName evidence="4">Protein kinase domain-containing protein</fullName>
    </recommendedName>
</protein>
<dbReference type="RefSeq" id="XP_003177767.1">
    <property type="nucleotide sequence ID" value="XM_003177719.1"/>
</dbReference>
<reference evidence="3" key="1">
    <citation type="journal article" date="2012" name="MBio">
        <title>Comparative genome analysis of Trichophyton rubrum and related dermatophytes reveals candidate genes involved in infection.</title>
        <authorList>
            <person name="Martinez D.A."/>
            <person name="Oliver B.G."/>
            <person name="Graeser Y."/>
            <person name="Goldberg J.M."/>
            <person name="Li W."/>
            <person name="Martinez-Rossi N.M."/>
            <person name="Monod M."/>
            <person name="Shelest E."/>
            <person name="Barton R.C."/>
            <person name="Birch E."/>
            <person name="Brakhage A.A."/>
            <person name="Chen Z."/>
            <person name="Gurr S.J."/>
            <person name="Heiman D."/>
            <person name="Heitman J."/>
            <person name="Kosti I."/>
            <person name="Rossi A."/>
            <person name="Saif S."/>
            <person name="Samalova M."/>
            <person name="Saunders C.W."/>
            <person name="Shea T."/>
            <person name="Summerbell R.C."/>
            <person name="Xu J."/>
            <person name="Young S."/>
            <person name="Zeng Q."/>
            <person name="Birren B.W."/>
            <person name="Cuomo C.A."/>
            <person name="White T.C."/>
        </authorList>
    </citation>
    <scope>NUCLEOTIDE SEQUENCE [LARGE SCALE GENOMIC DNA]</scope>
    <source>
        <strain evidence="3">ATCC MYA-4604 / CBS 118893</strain>
    </source>
</reference>
<dbReference type="OrthoDB" id="2156052at2759"/>
<evidence type="ECO:0000313" key="2">
    <source>
        <dbReference type="EMBL" id="EFQ98815.1"/>
    </source>
</evidence>
<dbReference type="EMBL" id="DS989822">
    <property type="protein sequence ID" value="EFQ98815.1"/>
    <property type="molecule type" value="Genomic_DNA"/>
</dbReference>
<dbReference type="OMA" id="VWFESHT"/>
<dbReference type="AlphaFoldDB" id="E5R3W9"/>
<dbReference type="Proteomes" id="UP000002669">
    <property type="component" value="Unassembled WGS sequence"/>
</dbReference>
<feature type="region of interest" description="Disordered" evidence="1">
    <location>
        <begin position="1"/>
        <end position="50"/>
    </location>
</feature>
<evidence type="ECO:0000313" key="3">
    <source>
        <dbReference type="Proteomes" id="UP000002669"/>
    </source>
</evidence>
<dbReference type="Gene3D" id="1.10.510.10">
    <property type="entry name" value="Transferase(Phosphotransferase) domain 1"/>
    <property type="match status" value="1"/>
</dbReference>
<dbReference type="HOGENOM" id="CLU_010672_2_0_1"/>
<dbReference type="GeneID" id="10033102"/>
<dbReference type="InParanoid" id="E5R3W9"/>
<dbReference type="SUPFAM" id="SSF56112">
    <property type="entry name" value="Protein kinase-like (PK-like)"/>
    <property type="match status" value="1"/>
</dbReference>
<dbReference type="InterPro" id="IPR011009">
    <property type="entry name" value="Kinase-like_dom_sf"/>
</dbReference>
<proteinExistence type="predicted"/>
<feature type="region of interest" description="Disordered" evidence="1">
    <location>
        <begin position="386"/>
        <end position="490"/>
    </location>
</feature>
<feature type="compositionally biased region" description="Basic and acidic residues" evidence="1">
    <location>
        <begin position="386"/>
        <end position="399"/>
    </location>
</feature>
<sequence length="732" mass="83164">MASDNAPDFEALYKREKEQRLQAEERASRAEEQQRQADERAAQEREQRLQAEERNQRISFEEFIQACHYLLSLPTKVQESALSTKGSIGKPTGKLCPTYLRPWLAYSGIQEEFYTRVCGYFEPTDRLFPPIIALEDIARRCYRPLSSEKDVEFYERLAVEQHVQDVIAELCKSLDARNDFALGEGVTFENHANIIDEGDEDEDEDNAGLPNQPNARHAIPDQFCIHRVDDGVHKLLTTVEYKPPHKLPIEYLHAGLREMNLWKEVVQRDTSELKGDDKLRYNAEQITASTLVQEFHVMINEGLEFSYVTNGLVYVMLHVRRGDPNTLYYHLCNPNTEVNQGDTQILSKTAIARVLCLCLMSCSSQPRDQNWRNLARQQLHEWETSPEYERARIPEEELRQTPPGSEHVPSSSPLSSPTADNHRPITRSRAGCAPQSTTAHPSETADSDSDSQQAAPGRKRNLSELTASPPGRRRSRQREGQRDGIGDQGGYKHTAVFCTQKCLLGLQRGDALDSGCPNVEKHRSTDGGDKHPINAARLVVLIKQQLDEDLDRDCTPFGICGSYGAPFKITCRQYGYTIVGKGTTRRRWGEVRREAEVYRVLQKVQGSAVPVFLGCIDMKMIYHLHGAGCIQHMLLMGWGGEDTSRMKQTRELHDEIERSKKQIRAIGVHHQDLRPNNLLWNAELKRALIIDFHRSRLIAPIRNRKSAKRSAAASGLEDKEQKKIGKLARIIC</sequence>
<dbReference type="STRING" id="535722.E5R3W9"/>